<accession>U2UZY0</accession>
<dbReference type="PATRIC" id="fig|1125712.3.peg.1072"/>
<dbReference type="Proteomes" id="UP000016638">
    <property type="component" value="Unassembled WGS sequence"/>
</dbReference>
<dbReference type="STRING" id="1125712.HMPREF1316_0451"/>
<keyword evidence="1" id="KW-1133">Transmembrane helix</keyword>
<comment type="caution">
    <text evidence="2">The sequence shown here is derived from an EMBL/GenBank/DDBJ whole genome shotgun (WGS) entry which is preliminary data.</text>
</comment>
<feature type="transmembrane region" description="Helical" evidence="1">
    <location>
        <begin position="6"/>
        <end position="26"/>
    </location>
</feature>
<gene>
    <name evidence="2" type="ORF">HMPREF1316_0451</name>
</gene>
<dbReference type="eggNOG" id="ENOG50342Z5">
    <property type="taxonomic scope" value="Bacteria"/>
</dbReference>
<feature type="transmembrane region" description="Helical" evidence="1">
    <location>
        <begin position="47"/>
        <end position="69"/>
    </location>
</feature>
<evidence type="ECO:0000313" key="2">
    <source>
        <dbReference type="EMBL" id="ERL08662.1"/>
    </source>
</evidence>
<protein>
    <submittedName>
        <fullName evidence="2">Uncharacterized protein</fullName>
    </submittedName>
</protein>
<dbReference type="Pfam" id="PF20357">
    <property type="entry name" value="DUF6652"/>
    <property type="match status" value="1"/>
</dbReference>
<name>U2UZY0_9ACTN</name>
<evidence type="ECO:0000256" key="1">
    <source>
        <dbReference type="SAM" id="Phobius"/>
    </source>
</evidence>
<sequence length="95" mass="9884">MVPGLILFASVMVLLLAAVDYVLLLLTSSYGFASVVRACRQDLITGAAATVLLVLHLLFVTDVVAAIILHSKVCKAGCALAFRGDRPDGMGPVGI</sequence>
<keyword evidence="3" id="KW-1185">Reference proteome</keyword>
<keyword evidence="1" id="KW-0812">Transmembrane</keyword>
<dbReference type="AlphaFoldDB" id="U2UZY0"/>
<evidence type="ECO:0000313" key="3">
    <source>
        <dbReference type="Proteomes" id="UP000016638"/>
    </source>
</evidence>
<reference evidence="2 3" key="1">
    <citation type="submission" date="2013-08" db="EMBL/GenBank/DDBJ databases">
        <authorList>
            <person name="Durkin A.S."/>
            <person name="Haft D.R."/>
            <person name="McCorrison J."/>
            <person name="Torralba M."/>
            <person name="Gillis M."/>
            <person name="Haft D.H."/>
            <person name="Methe B."/>
            <person name="Sutton G."/>
            <person name="Nelson K.E."/>
        </authorList>
    </citation>
    <scope>NUCLEOTIDE SEQUENCE [LARGE SCALE GENOMIC DNA]</scope>
    <source>
        <strain evidence="2 3">F0195</strain>
    </source>
</reference>
<organism evidence="2 3">
    <name type="scientific">Olsenella profusa F0195</name>
    <dbReference type="NCBI Taxonomy" id="1125712"/>
    <lineage>
        <taxon>Bacteria</taxon>
        <taxon>Bacillati</taxon>
        <taxon>Actinomycetota</taxon>
        <taxon>Coriobacteriia</taxon>
        <taxon>Coriobacteriales</taxon>
        <taxon>Atopobiaceae</taxon>
        <taxon>Olsenella</taxon>
    </lineage>
</organism>
<dbReference type="InterPro" id="IPR046594">
    <property type="entry name" value="DUF6652"/>
</dbReference>
<dbReference type="EMBL" id="AWEZ01000043">
    <property type="protein sequence ID" value="ERL08662.1"/>
    <property type="molecule type" value="Genomic_DNA"/>
</dbReference>
<proteinExistence type="predicted"/>
<keyword evidence="1" id="KW-0472">Membrane</keyword>